<gene>
    <name evidence="2" type="ORF">IQ35_00553</name>
</gene>
<dbReference type="PANTHER" id="PTHR34075">
    <property type="entry name" value="BLR3430 PROTEIN"/>
    <property type="match status" value="1"/>
</dbReference>
<evidence type="ECO:0000259" key="1">
    <source>
        <dbReference type="Pfam" id="PF01796"/>
    </source>
</evidence>
<dbReference type="AlphaFoldDB" id="A0A562KMK9"/>
<accession>A0A562KMK9</accession>
<evidence type="ECO:0000313" key="2">
    <source>
        <dbReference type="EMBL" id="TWH96622.1"/>
    </source>
</evidence>
<dbReference type="InterPro" id="IPR002878">
    <property type="entry name" value="ChsH2_C"/>
</dbReference>
<dbReference type="Proteomes" id="UP000316624">
    <property type="component" value="Unassembled WGS sequence"/>
</dbReference>
<dbReference type="EMBL" id="VLKK01000002">
    <property type="protein sequence ID" value="TWH96622.1"/>
    <property type="molecule type" value="Genomic_DNA"/>
</dbReference>
<keyword evidence="3" id="KW-1185">Reference proteome</keyword>
<dbReference type="SUPFAM" id="SSF50249">
    <property type="entry name" value="Nucleic acid-binding proteins"/>
    <property type="match status" value="1"/>
</dbReference>
<organism evidence="2 3">
    <name type="scientific">Sphingobium wenxiniae (strain DSM 21828 / CGMCC 1.7748 / JZ-1)</name>
    <dbReference type="NCBI Taxonomy" id="595605"/>
    <lineage>
        <taxon>Bacteria</taxon>
        <taxon>Pseudomonadati</taxon>
        <taxon>Pseudomonadota</taxon>
        <taxon>Alphaproteobacteria</taxon>
        <taxon>Sphingomonadales</taxon>
        <taxon>Sphingomonadaceae</taxon>
        <taxon>Sphingobium</taxon>
    </lineage>
</organism>
<evidence type="ECO:0000313" key="3">
    <source>
        <dbReference type="Proteomes" id="UP000316624"/>
    </source>
</evidence>
<dbReference type="InterPro" id="IPR052513">
    <property type="entry name" value="Thioester_dehydratase-like"/>
</dbReference>
<dbReference type="RefSeq" id="WP_021246046.1">
    <property type="nucleotide sequence ID" value="NZ_JACIIY010000009.1"/>
</dbReference>
<proteinExistence type="predicted"/>
<dbReference type="Pfam" id="PF01796">
    <property type="entry name" value="OB_ChsH2_C"/>
    <property type="match status" value="1"/>
</dbReference>
<protein>
    <recommendedName>
        <fullName evidence="1">ChsH2 C-terminal OB-fold domain-containing protein</fullName>
    </recommendedName>
</protein>
<sequence length="127" mass="13434">MVKTVHPEAEYAAYLAEGRFMVQRSASTGAYVFFPRIAQPGTGLADLEWVEASGEGTVYSFTVIRNKPPTPDYVIALIDLAEGVRMMSRLVDCDPATIAIGMAVKARVGEVDGAPAVLFAPVEGGAA</sequence>
<dbReference type="PANTHER" id="PTHR34075:SF5">
    <property type="entry name" value="BLR3430 PROTEIN"/>
    <property type="match status" value="1"/>
</dbReference>
<feature type="domain" description="ChsH2 C-terminal OB-fold" evidence="1">
    <location>
        <begin position="49"/>
        <end position="107"/>
    </location>
</feature>
<dbReference type="InterPro" id="IPR012340">
    <property type="entry name" value="NA-bd_OB-fold"/>
</dbReference>
<reference evidence="2 3" key="1">
    <citation type="journal article" date="2015" name="Stand. Genomic Sci.">
        <title>Genomic Encyclopedia of Bacterial and Archaeal Type Strains, Phase III: the genomes of soil and plant-associated and newly described type strains.</title>
        <authorList>
            <person name="Whitman W.B."/>
            <person name="Woyke T."/>
            <person name="Klenk H.P."/>
            <person name="Zhou Y."/>
            <person name="Lilburn T.G."/>
            <person name="Beck B.J."/>
            <person name="De Vos P."/>
            <person name="Vandamme P."/>
            <person name="Eisen J.A."/>
            <person name="Garrity G."/>
            <person name="Hugenholtz P."/>
            <person name="Kyrpides N.C."/>
        </authorList>
    </citation>
    <scope>NUCLEOTIDE SEQUENCE [LARGE SCALE GENOMIC DNA]</scope>
    <source>
        <strain evidence="2 3">CGMCC 1.7748</strain>
    </source>
</reference>
<name>A0A562KMK9_SPHWJ</name>
<comment type="caution">
    <text evidence="2">The sequence shown here is derived from an EMBL/GenBank/DDBJ whole genome shotgun (WGS) entry which is preliminary data.</text>
</comment>